<organism evidence="3 4">
    <name type="scientific">Sipha flava</name>
    <name type="common">yellow sugarcane aphid</name>
    <dbReference type="NCBI Taxonomy" id="143950"/>
    <lineage>
        <taxon>Eukaryota</taxon>
        <taxon>Metazoa</taxon>
        <taxon>Ecdysozoa</taxon>
        <taxon>Arthropoda</taxon>
        <taxon>Hexapoda</taxon>
        <taxon>Insecta</taxon>
        <taxon>Pterygota</taxon>
        <taxon>Neoptera</taxon>
        <taxon>Paraneoptera</taxon>
        <taxon>Hemiptera</taxon>
        <taxon>Sternorrhyncha</taxon>
        <taxon>Aphidomorpha</taxon>
        <taxon>Aphidoidea</taxon>
        <taxon>Aphididae</taxon>
        <taxon>Sipha</taxon>
    </lineage>
</organism>
<sequence length="214" mass="24518">MNRVTHVTSFTIAMDLNRSQDIYYDYLFTINPIAERIRKDVDATKDAYQSLWHGLSSDEQSKIIEESIITPETVLKYSKYKKSDGKEFEGGFSWFTRSQLDLCKHVNSVRENFFANECKPAVLKQIPSKESQDNKVISKVKSNAQLKSLIPTEDKSKIVKSDKAKPKAPPPPPPQQVPSTKQTVQQYTPYVYDNDDINDDANIPKTGFDFLDDW</sequence>
<dbReference type="PANTHER" id="PTHR34394">
    <property type="entry name" value="SIMILAR TO RIKEN CDNA 2310022B05"/>
    <property type="match status" value="1"/>
</dbReference>
<name>A0A8B8G1M9_9HEMI</name>
<reference evidence="4" key="1">
    <citation type="submission" date="2025-08" db="UniProtKB">
        <authorList>
            <consortium name="RefSeq"/>
        </authorList>
    </citation>
    <scope>IDENTIFICATION</scope>
    <source>
        <tissue evidence="4">Whole body</tissue>
    </source>
</reference>
<evidence type="ECO:0000256" key="1">
    <source>
        <dbReference type="SAM" id="MobiDB-lite"/>
    </source>
</evidence>
<accession>A0A8B8G1M9</accession>
<keyword evidence="3" id="KW-1185">Reference proteome</keyword>
<protein>
    <submittedName>
        <fullName evidence="4">Uncharacterized protein C1orf198 homolog</fullName>
    </submittedName>
</protein>
<dbReference type="AlphaFoldDB" id="A0A8B8G1M9"/>
<dbReference type="PANTHER" id="PTHR34394:SF1">
    <property type="entry name" value="SIMILAR TO RIKEN CDNA 2310022B05"/>
    <property type="match status" value="1"/>
</dbReference>
<feature type="compositionally biased region" description="Pro residues" evidence="1">
    <location>
        <begin position="167"/>
        <end position="176"/>
    </location>
</feature>
<feature type="domain" description="DUF4706" evidence="2">
    <location>
        <begin position="25"/>
        <end position="83"/>
    </location>
</feature>
<dbReference type="Proteomes" id="UP000694846">
    <property type="component" value="Unplaced"/>
</dbReference>
<evidence type="ECO:0000313" key="4">
    <source>
        <dbReference type="RefSeq" id="XP_025416902.1"/>
    </source>
</evidence>
<dbReference type="Pfam" id="PF15797">
    <property type="entry name" value="DUF4706"/>
    <property type="match status" value="1"/>
</dbReference>
<evidence type="ECO:0000313" key="3">
    <source>
        <dbReference type="Proteomes" id="UP000694846"/>
    </source>
</evidence>
<evidence type="ECO:0000259" key="2">
    <source>
        <dbReference type="Pfam" id="PF15797"/>
    </source>
</evidence>
<proteinExistence type="predicted"/>
<dbReference type="GeneID" id="112688096"/>
<dbReference type="OrthoDB" id="5984457at2759"/>
<feature type="compositionally biased region" description="Low complexity" evidence="1">
    <location>
        <begin position="177"/>
        <end position="186"/>
    </location>
</feature>
<dbReference type="RefSeq" id="XP_025416902.1">
    <property type="nucleotide sequence ID" value="XM_025561117.1"/>
</dbReference>
<gene>
    <name evidence="4" type="primary">LOC112688096</name>
</gene>
<feature type="region of interest" description="Disordered" evidence="1">
    <location>
        <begin position="155"/>
        <end position="199"/>
    </location>
</feature>
<dbReference type="InterPro" id="IPR031600">
    <property type="entry name" value="DUF4706"/>
</dbReference>
<feature type="compositionally biased region" description="Basic and acidic residues" evidence="1">
    <location>
        <begin position="155"/>
        <end position="165"/>
    </location>
</feature>